<keyword evidence="7 13" id="KW-0812">Transmembrane</keyword>
<dbReference type="STRING" id="6238.A8WQZ2"/>
<evidence type="ECO:0000256" key="4">
    <source>
        <dbReference type="ARBA" id="ARBA00012557"/>
    </source>
</evidence>
<evidence type="ECO:0000256" key="9">
    <source>
        <dbReference type="ARBA" id="ARBA00022968"/>
    </source>
</evidence>
<reference evidence="15 16" key="1">
    <citation type="journal article" date="2003" name="PLoS Biol.">
        <title>The genome sequence of Caenorhabditis briggsae: a platform for comparative genomics.</title>
        <authorList>
            <person name="Stein L.D."/>
            <person name="Bao Z."/>
            <person name="Blasiar D."/>
            <person name="Blumenthal T."/>
            <person name="Brent M.R."/>
            <person name="Chen N."/>
            <person name="Chinwalla A."/>
            <person name="Clarke L."/>
            <person name="Clee C."/>
            <person name="Coghlan A."/>
            <person name="Coulson A."/>
            <person name="D'Eustachio P."/>
            <person name="Fitch D.H."/>
            <person name="Fulton L.A."/>
            <person name="Fulton R.E."/>
            <person name="Griffiths-Jones S."/>
            <person name="Harris T.W."/>
            <person name="Hillier L.W."/>
            <person name="Kamath R."/>
            <person name="Kuwabara P.E."/>
            <person name="Mardis E.R."/>
            <person name="Marra M.A."/>
            <person name="Miner T.L."/>
            <person name="Minx P."/>
            <person name="Mullikin J.C."/>
            <person name="Plumb R.W."/>
            <person name="Rogers J."/>
            <person name="Schein J.E."/>
            <person name="Sohrmann M."/>
            <person name="Spieth J."/>
            <person name="Stajich J.E."/>
            <person name="Wei C."/>
            <person name="Willey D."/>
            <person name="Wilson R.K."/>
            <person name="Durbin R."/>
            <person name="Waterston R.H."/>
        </authorList>
    </citation>
    <scope>NUCLEOTIDE SEQUENCE [LARGE SCALE GENOMIC DNA]</scope>
    <source>
        <strain evidence="15 16">AF16</strain>
    </source>
</reference>
<keyword evidence="10 13" id="KW-1133">Transmembrane helix</keyword>
<keyword evidence="6" id="KW-0808">Transferase</keyword>
<dbReference type="FunFam" id="3.90.550.50:FF:000059">
    <property type="entry name" value="Glycoprotein-N-acetylgalactosamine 3-beta-galactosyltransferase 1"/>
    <property type="match status" value="1"/>
</dbReference>
<dbReference type="OMA" id="PYHEWED"/>
<dbReference type="Proteomes" id="UP000008549">
    <property type="component" value="Unassembled WGS sequence"/>
</dbReference>
<comment type="subcellular location">
    <subcellularLocation>
        <location evidence="1">Membrane</location>
        <topology evidence="1">Single-pass type II membrane protein</topology>
    </subcellularLocation>
</comment>
<dbReference type="EMBL" id="HE601298">
    <property type="protein sequence ID" value="CAP22900.2"/>
    <property type="molecule type" value="Genomic_DNA"/>
</dbReference>
<dbReference type="InParanoid" id="A8WQZ2"/>
<dbReference type="GO" id="GO:0016020">
    <property type="term" value="C:membrane"/>
    <property type="evidence" value="ECO:0007669"/>
    <property type="project" value="UniProtKB-SubCell"/>
</dbReference>
<evidence type="ECO:0000256" key="1">
    <source>
        <dbReference type="ARBA" id="ARBA00004606"/>
    </source>
</evidence>
<organism evidence="15 16">
    <name type="scientific">Caenorhabditis briggsae</name>
    <dbReference type="NCBI Taxonomy" id="6238"/>
    <lineage>
        <taxon>Eukaryota</taxon>
        <taxon>Metazoa</taxon>
        <taxon>Ecdysozoa</taxon>
        <taxon>Nematoda</taxon>
        <taxon>Chromadorea</taxon>
        <taxon>Rhabditida</taxon>
        <taxon>Rhabditina</taxon>
        <taxon>Rhabditomorpha</taxon>
        <taxon>Rhabditoidea</taxon>
        <taxon>Rhabditidae</taxon>
        <taxon>Peloderinae</taxon>
        <taxon>Caenorhabditis</taxon>
    </lineage>
</organism>
<keyword evidence="9" id="KW-0735">Signal-anchor</keyword>
<dbReference type="PANTHER" id="PTHR23033:SF7">
    <property type="entry name" value="GLYCOPROTEIN-N-ACETYLGALACTOSAMINE 3-BETA-GALACTOSYLTRANSFERASE 1"/>
    <property type="match status" value="1"/>
</dbReference>
<feature type="region of interest" description="Disordered" evidence="12">
    <location>
        <begin position="1"/>
        <end position="26"/>
    </location>
</feature>
<keyword evidence="11 13" id="KW-0472">Membrane</keyword>
<comment type="pathway">
    <text evidence="2">Protein modification; protein glycosylation.</text>
</comment>
<evidence type="ECO:0000256" key="8">
    <source>
        <dbReference type="ARBA" id="ARBA00022741"/>
    </source>
</evidence>
<dbReference type="GO" id="GO:0016263">
    <property type="term" value="F:glycoprotein-N-acetylgalactosamine 3-beta-galactosyltransferase activity"/>
    <property type="evidence" value="ECO:0000318"/>
    <property type="project" value="GO_Central"/>
</dbReference>
<evidence type="ECO:0000256" key="3">
    <source>
        <dbReference type="ARBA" id="ARBA00006462"/>
    </source>
</evidence>
<reference evidence="15 16" key="2">
    <citation type="journal article" date="2011" name="PLoS Genet.">
        <title>Caenorhabditis briggsae recombinant inbred line genotypes reveal inter-strain incompatibility and the evolution of recombination.</title>
        <authorList>
            <person name="Ross J.A."/>
            <person name="Koboldt D.C."/>
            <person name="Staisch J.E."/>
            <person name="Chamberlin H.M."/>
            <person name="Gupta B.P."/>
            <person name="Miller R.D."/>
            <person name="Baird S.E."/>
            <person name="Haag E.S."/>
        </authorList>
    </citation>
    <scope>NUCLEOTIDE SEQUENCE [LARGE SCALE GENOMIC DNA]</scope>
    <source>
        <strain evidence="15 16">AF16</strain>
    </source>
</reference>
<dbReference type="GO" id="GO:0000166">
    <property type="term" value="F:nucleotide binding"/>
    <property type="evidence" value="ECO:0007669"/>
    <property type="project" value="UniProtKB-KW"/>
</dbReference>
<dbReference type="eggNOG" id="KOG2246">
    <property type="taxonomic scope" value="Eukaryota"/>
</dbReference>
<feature type="transmembrane region" description="Helical" evidence="13">
    <location>
        <begin position="49"/>
        <end position="68"/>
    </location>
</feature>
<evidence type="ECO:0000313" key="17">
    <source>
        <dbReference type="WormBase" id="CBG01734"/>
    </source>
</evidence>
<evidence type="ECO:0000256" key="11">
    <source>
        <dbReference type="ARBA" id="ARBA00023136"/>
    </source>
</evidence>
<feature type="domain" description="Fringe-like glycosyltransferase" evidence="14">
    <location>
        <begin position="121"/>
        <end position="254"/>
    </location>
</feature>
<keyword evidence="16" id="KW-1185">Reference proteome</keyword>
<evidence type="ECO:0000256" key="12">
    <source>
        <dbReference type="SAM" id="MobiDB-lite"/>
    </source>
</evidence>
<proteinExistence type="inferred from homology"/>
<dbReference type="InterPro" id="IPR026050">
    <property type="entry name" value="C1GALT1/C1GALT1_chp1"/>
</dbReference>
<dbReference type="HOGENOM" id="CLU_035857_1_2_1"/>
<dbReference type="EC" id="2.4.1.122" evidence="4"/>
<sequence length="404" mass="47139">MKIGKFSFSNESEEDQKDPPSLISSTTTPNIFQKNIRNLRSVGFCADEYRFSFIIVFAIFFFGAYFLYQVQYKTGIDIIPLFPIDDSGFDKYNEHLLGSVKVSESAKNQPKSGSLLCWAMTTSVYHKTRVPAITETWLRRCDAGHLFTNSDRFLNASTPYHTVFDGLPESYYKLFWKTRLALLYIYKHVSKDFDWYFKGDDDTYLIVENLQRYLATLDPNKPYFIGYRLSRRTETGYNAGGSGYVMSREAMRIFAEKLFNDKEKCPYHEWEDYAIAQCLASVGIVPLDSRDEKGRQRFLPWRPEQHFYADLTRSFQMDPIQIWVTNFYLFFLKTRISAPFQGPAIYHENLISMHHLYPDEIRLIDGLLYSIARGIWRQGDLEDIRNETTTVSTSMDDTLPPPTI</sequence>
<comment type="similarity">
    <text evidence="3">Belongs to the glycosyltransferase 31 family. Beta3-Gal-T subfamily.</text>
</comment>
<keyword evidence="8" id="KW-0547">Nucleotide-binding</keyword>
<dbReference type="Pfam" id="PF02434">
    <property type="entry name" value="Fringe"/>
    <property type="match status" value="1"/>
</dbReference>
<evidence type="ECO:0000256" key="13">
    <source>
        <dbReference type="SAM" id="Phobius"/>
    </source>
</evidence>
<evidence type="ECO:0000256" key="2">
    <source>
        <dbReference type="ARBA" id="ARBA00004922"/>
    </source>
</evidence>
<dbReference type="AlphaFoldDB" id="A8WQZ2"/>
<dbReference type="FunCoup" id="A8WQZ2">
    <property type="interactions" value="3"/>
</dbReference>
<evidence type="ECO:0000256" key="6">
    <source>
        <dbReference type="ARBA" id="ARBA00022679"/>
    </source>
</evidence>
<dbReference type="Gene3D" id="3.90.550.50">
    <property type="match status" value="1"/>
</dbReference>
<evidence type="ECO:0000313" key="15">
    <source>
        <dbReference type="EMBL" id="CAP22900.2"/>
    </source>
</evidence>
<dbReference type="PANTHER" id="PTHR23033">
    <property type="entry name" value="BETA1,3-GALACTOSYLTRANSFERASE"/>
    <property type="match status" value="1"/>
</dbReference>
<name>A8WQZ2_CAEBR</name>
<accession>A8WQZ2</accession>
<dbReference type="WormBase" id="CBG01734">
    <property type="protein sequence ID" value="CBP43325"/>
    <property type="gene ID" value="WBGene00024923"/>
    <property type="gene designation" value="Cbr-bus-4"/>
</dbReference>
<evidence type="ECO:0000256" key="10">
    <source>
        <dbReference type="ARBA" id="ARBA00022989"/>
    </source>
</evidence>
<keyword evidence="5" id="KW-0328">Glycosyltransferase</keyword>
<protein>
    <recommendedName>
        <fullName evidence="4">N-acetylgalactosaminide beta-1,3-galactosyltransferase</fullName>
        <ecNumber evidence="4">2.4.1.122</ecNumber>
    </recommendedName>
</protein>
<evidence type="ECO:0000313" key="16">
    <source>
        <dbReference type="Proteomes" id="UP000008549"/>
    </source>
</evidence>
<gene>
    <name evidence="17" type="primary">bus-4</name>
    <name evidence="15" type="synonym">Cbr-bus-4</name>
    <name evidence="17" type="ORF">CBG01734</name>
    <name evidence="15" type="ORF">CBG_01734</name>
</gene>
<evidence type="ECO:0000259" key="14">
    <source>
        <dbReference type="Pfam" id="PF02434"/>
    </source>
</evidence>
<dbReference type="InterPro" id="IPR003378">
    <property type="entry name" value="Fringe-like_glycosylTrfase"/>
</dbReference>
<evidence type="ECO:0000256" key="5">
    <source>
        <dbReference type="ARBA" id="ARBA00022676"/>
    </source>
</evidence>
<evidence type="ECO:0000256" key="7">
    <source>
        <dbReference type="ARBA" id="ARBA00022692"/>
    </source>
</evidence>